<dbReference type="GO" id="GO:0016491">
    <property type="term" value="F:oxidoreductase activity"/>
    <property type="evidence" value="ECO:0007669"/>
    <property type="project" value="UniProtKB-KW"/>
</dbReference>
<gene>
    <name evidence="4" type="ORF">METZ01_LOCUS302680</name>
</gene>
<dbReference type="Pfam" id="PF02668">
    <property type="entry name" value="TauD"/>
    <property type="match status" value="1"/>
</dbReference>
<dbReference type="GO" id="GO:0017000">
    <property type="term" value="P:antibiotic biosynthetic process"/>
    <property type="evidence" value="ECO:0007669"/>
    <property type="project" value="UniProtKB-KW"/>
</dbReference>
<feature type="domain" description="TauD/TfdA-like" evidence="3">
    <location>
        <begin position="31"/>
        <end position="184"/>
    </location>
</feature>
<feature type="non-terminal residue" evidence="4">
    <location>
        <position position="194"/>
    </location>
</feature>
<organism evidence="4">
    <name type="scientific">marine metagenome</name>
    <dbReference type="NCBI Taxonomy" id="408172"/>
    <lineage>
        <taxon>unclassified sequences</taxon>
        <taxon>metagenomes</taxon>
        <taxon>ecological metagenomes</taxon>
    </lineage>
</organism>
<sequence length="194" mass="21201">MEGEVYSVYMVSGSVDNGGMHEAGIRPETTDNLAQAYELVRRDGAVCFDGIGPSAKEAVELGHKIFSHRVRSIPEAARVFVGGEMDRYDQPDHTKPLKPHTDGFAYGDLFPDYIMLSCVNASAQGGESFLVDGYEVLANLAASYPGFVNDLETIAVDQTEADMQVSNSPIVQYNSANRKLLRRNFSQKPLSSSQ</sequence>
<reference evidence="4" key="1">
    <citation type="submission" date="2018-05" db="EMBL/GenBank/DDBJ databases">
        <authorList>
            <person name="Lanie J.A."/>
            <person name="Ng W.-L."/>
            <person name="Kazmierczak K.M."/>
            <person name="Andrzejewski T.M."/>
            <person name="Davidsen T.M."/>
            <person name="Wayne K.J."/>
            <person name="Tettelin H."/>
            <person name="Glass J.I."/>
            <person name="Rusch D."/>
            <person name="Podicherti R."/>
            <person name="Tsui H.-C.T."/>
            <person name="Winkler M.E."/>
        </authorList>
    </citation>
    <scope>NUCLEOTIDE SEQUENCE</scope>
</reference>
<dbReference type="AlphaFoldDB" id="A0A382MM55"/>
<keyword evidence="2" id="KW-0045">Antibiotic biosynthesis</keyword>
<protein>
    <recommendedName>
        <fullName evidence="3">TauD/TfdA-like domain-containing protein</fullName>
    </recommendedName>
</protein>
<dbReference type="InterPro" id="IPR050411">
    <property type="entry name" value="AlphaKG_dependent_hydroxylases"/>
</dbReference>
<dbReference type="PANTHER" id="PTHR10696:SF56">
    <property type="entry name" value="TAUD_TFDA-LIKE DOMAIN-CONTAINING PROTEIN"/>
    <property type="match status" value="1"/>
</dbReference>
<dbReference type="SUPFAM" id="SSF51197">
    <property type="entry name" value="Clavaminate synthase-like"/>
    <property type="match status" value="1"/>
</dbReference>
<evidence type="ECO:0000259" key="3">
    <source>
        <dbReference type="Pfam" id="PF02668"/>
    </source>
</evidence>
<dbReference type="InterPro" id="IPR003819">
    <property type="entry name" value="TauD/TfdA-like"/>
</dbReference>
<keyword evidence="1" id="KW-0560">Oxidoreductase</keyword>
<accession>A0A382MM55</accession>
<evidence type="ECO:0000256" key="2">
    <source>
        <dbReference type="ARBA" id="ARBA00023194"/>
    </source>
</evidence>
<dbReference type="PANTHER" id="PTHR10696">
    <property type="entry name" value="GAMMA-BUTYROBETAINE HYDROXYLASE-RELATED"/>
    <property type="match status" value="1"/>
</dbReference>
<dbReference type="InterPro" id="IPR042098">
    <property type="entry name" value="TauD-like_sf"/>
</dbReference>
<proteinExistence type="predicted"/>
<dbReference type="EMBL" id="UINC01094518">
    <property type="protein sequence ID" value="SVC49826.1"/>
    <property type="molecule type" value="Genomic_DNA"/>
</dbReference>
<evidence type="ECO:0000256" key="1">
    <source>
        <dbReference type="ARBA" id="ARBA00023002"/>
    </source>
</evidence>
<evidence type="ECO:0000313" key="4">
    <source>
        <dbReference type="EMBL" id="SVC49826.1"/>
    </source>
</evidence>
<name>A0A382MM55_9ZZZZ</name>
<dbReference type="Gene3D" id="3.60.130.10">
    <property type="entry name" value="Clavaminate synthase-like"/>
    <property type="match status" value="1"/>
</dbReference>